<dbReference type="PANTHER" id="PTHR23082">
    <property type="entry name" value="TRANSCRIPTION INITIATION FACTOR IIIC TFIIIC , POLYPEPTIDE 3-RELATED"/>
    <property type="match status" value="1"/>
</dbReference>
<dbReference type="RefSeq" id="XP_005851787.1">
    <property type="nucleotide sequence ID" value="XM_005851725.1"/>
</dbReference>
<feature type="compositionally biased region" description="Acidic residues" evidence="2">
    <location>
        <begin position="38"/>
        <end position="47"/>
    </location>
</feature>
<dbReference type="Pfam" id="PF14559">
    <property type="entry name" value="TPR_19"/>
    <property type="match status" value="1"/>
</dbReference>
<dbReference type="FunCoup" id="E1Z2M2">
    <property type="interactions" value="1765"/>
</dbReference>
<dbReference type="SMART" id="SM00028">
    <property type="entry name" value="TPR"/>
    <property type="match status" value="6"/>
</dbReference>
<dbReference type="KEGG" id="cvr:CHLNCDRAFT_133218"/>
<dbReference type="OrthoDB" id="9991317at2759"/>
<protein>
    <recommendedName>
        <fullName evidence="5">General transcription factor 3C polypeptide 3</fullName>
    </recommendedName>
</protein>
<feature type="repeat" description="TPR" evidence="1">
    <location>
        <begin position="147"/>
        <end position="180"/>
    </location>
</feature>
<dbReference type="Proteomes" id="UP000008141">
    <property type="component" value="Unassembled WGS sequence"/>
</dbReference>
<dbReference type="PROSITE" id="PS50005">
    <property type="entry name" value="TPR"/>
    <property type="match status" value="1"/>
</dbReference>
<dbReference type="eggNOG" id="KOG2076">
    <property type="taxonomic scope" value="Eukaryota"/>
</dbReference>
<sequence length="800" mass="87113">MASDDDQDYLPSDLDEEAFLNQAYATDEEAYLAGATTAEDDDDEEQPDLFGEGADPMSVLAGMEAQERLGRQPFEVLASRKRRSRRERLAAEEAEESGDEEAAGGGDAGGRPGPSQPRPRGVGGGGGGGGGGGVFGANIIRLAPNLPDPYHTLGLLHEAVGDVKKSLDFYMIAAHLTPKDISLWRRLAQLSADQGLVRQAIYCYTQVLRRDREDLDARYDRAMLYADMGENRKAIEGLEQVKAARPDHSEAPKALARLFHRTGQAPRAVQVLQAHLSTYPALTDLTHINILAELYCDAGQWAAALATVQRAERELLAPDEELPIDLRVKAGTAQAHLGDVAAAVEAFSLILQEPVESFADLALAEQPEAGTPDAWARLALCHRALNDVEGALNVYRAVVQQLGPDHPGHIEAVVALADLHRELGQQQEAESVLAGLEALIRTQDMPADHEAALEFVLRRANIFYACGKNDAYLNVTVPVLGATLRVLEAEHRQVAGDVDPRLAKRLKFLGGRRERGGAEADAQGVFVGYKRYDRRKKHIRELDERAEQILAATAAGGGAPSGAESEGEDEAGPGAFVMRELLREEAPFMMLLQTGQVLLAERQHQEARELLQAALDVCGKRYLAETGGVRAAVKFLSPMRQRHPTCLPLMLMLGHCHLLNTQYAEALCEYFHAYRVGHSEPLVLLCIAAALVNQAATKRVPDRHRAVLQAFAFLQEYGDARRNPQEAAYNTGRAAHHLGLLHIAVPYYERVLEAAPPAVAAGAGPAYDLRREAALNLSLIYRQSGADLLAKQLLRQHLTV</sequence>
<dbReference type="InterPro" id="IPR011990">
    <property type="entry name" value="TPR-like_helical_dom_sf"/>
</dbReference>
<keyword evidence="4" id="KW-1185">Reference proteome</keyword>
<proteinExistence type="predicted"/>
<name>E1Z2M2_CHLVA</name>
<dbReference type="OMA" id="SSPNMKF"/>
<feature type="compositionally biased region" description="Acidic residues" evidence="2">
    <location>
        <begin position="92"/>
        <end position="102"/>
    </location>
</feature>
<dbReference type="InterPro" id="IPR019734">
    <property type="entry name" value="TPR_rpt"/>
</dbReference>
<keyword evidence="1" id="KW-0802">TPR repeat</keyword>
<dbReference type="SUPFAM" id="SSF48452">
    <property type="entry name" value="TPR-like"/>
    <property type="match status" value="3"/>
</dbReference>
<evidence type="ECO:0000256" key="2">
    <source>
        <dbReference type="SAM" id="MobiDB-lite"/>
    </source>
</evidence>
<feature type="compositionally biased region" description="Gly residues" evidence="2">
    <location>
        <begin position="103"/>
        <end position="112"/>
    </location>
</feature>
<dbReference type="PANTHER" id="PTHR23082:SF0">
    <property type="entry name" value="GENERAL TRANSCRIPTION FACTOR 3C POLYPEPTIDE 3"/>
    <property type="match status" value="1"/>
</dbReference>
<dbReference type="EMBL" id="GL433835">
    <property type="protein sequence ID" value="EFN59685.1"/>
    <property type="molecule type" value="Genomic_DNA"/>
</dbReference>
<reference evidence="3 4" key="1">
    <citation type="journal article" date="2010" name="Plant Cell">
        <title>The Chlorella variabilis NC64A genome reveals adaptation to photosymbiosis, coevolution with viruses, and cryptic sex.</title>
        <authorList>
            <person name="Blanc G."/>
            <person name="Duncan G."/>
            <person name="Agarkova I."/>
            <person name="Borodovsky M."/>
            <person name="Gurnon J."/>
            <person name="Kuo A."/>
            <person name="Lindquist E."/>
            <person name="Lucas S."/>
            <person name="Pangilinan J."/>
            <person name="Polle J."/>
            <person name="Salamov A."/>
            <person name="Terry A."/>
            <person name="Yamada T."/>
            <person name="Dunigan D.D."/>
            <person name="Grigoriev I.V."/>
            <person name="Claverie J.M."/>
            <person name="Van Etten J.L."/>
        </authorList>
    </citation>
    <scope>NUCLEOTIDE SEQUENCE [LARGE SCALE GENOMIC DNA]</scope>
    <source>
        <strain evidence="3 4">NC64A</strain>
    </source>
</reference>
<accession>E1Z2M2</accession>
<dbReference type="GO" id="GO:0006383">
    <property type="term" value="P:transcription by RNA polymerase III"/>
    <property type="evidence" value="ECO:0007669"/>
    <property type="project" value="InterPro"/>
</dbReference>
<dbReference type="AlphaFoldDB" id="E1Z2M2"/>
<dbReference type="InterPro" id="IPR039340">
    <property type="entry name" value="Tfc4/TFIIIC-102/Sfc4"/>
</dbReference>
<gene>
    <name evidence="3" type="ORF">CHLNCDRAFT_133218</name>
</gene>
<dbReference type="GO" id="GO:0000127">
    <property type="term" value="C:transcription factor TFIIIC complex"/>
    <property type="evidence" value="ECO:0007669"/>
    <property type="project" value="TreeGrafter"/>
</dbReference>
<evidence type="ECO:0008006" key="5">
    <source>
        <dbReference type="Google" id="ProtNLM"/>
    </source>
</evidence>
<dbReference type="STRING" id="554065.E1Z2M2"/>
<organism evidence="4">
    <name type="scientific">Chlorella variabilis</name>
    <name type="common">Green alga</name>
    <dbReference type="NCBI Taxonomy" id="554065"/>
    <lineage>
        <taxon>Eukaryota</taxon>
        <taxon>Viridiplantae</taxon>
        <taxon>Chlorophyta</taxon>
        <taxon>core chlorophytes</taxon>
        <taxon>Trebouxiophyceae</taxon>
        <taxon>Chlorellales</taxon>
        <taxon>Chlorellaceae</taxon>
        <taxon>Chlorella clade</taxon>
        <taxon>Chlorella</taxon>
    </lineage>
</organism>
<dbReference type="GeneID" id="17359594"/>
<feature type="region of interest" description="Disordered" evidence="2">
    <location>
        <begin position="22"/>
        <end position="129"/>
    </location>
</feature>
<evidence type="ECO:0000313" key="4">
    <source>
        <dbReference type="Proteomes" id="UP000008141"/>
    </source>
</evidence>
<evidence type="ECO:0000313" key="3">
    <source>
        <dbReference type="EMBL" id="EFN59685.1"/>
    </source>
</evidence>
<dbReference type="InParanoid" id="E1Z2M2"/>
<dbReference type="Gene3D" id="1.25.40.10">
    <property type="entry name" value="Tetratricopeptide repeat domain"/>
    <property type="match status" value="2"/>
</dbReference>
<evidence type="ECO:0000256" key="1">
    <source>
        <dbReference type="PROSITE-ProRule" id="PRU00339"/>
    </source>
</evidence>